<feature type="region of interest" description="Disordered" evidence="1">
    <location>
        <begin position="57"/>
        <end position="81"/>
    </location>
</feature>
<dbReference type="Proteomes" id="UP000091857">
    <property type="component" value="Chromosome 9"/>
</dbReference>
<evidence type="ECO:0000313" key="4">
    <source>
        <dbReference type="Proteomes" id="UP000091857"/>
    </source>
</evidence>
<feature type="chain" id="PRO_5012406541" evidence="2">
    <location>
        <begin position="20"/>
        <end position="81"/>
    </location>
</feature>
<proteinExistence type="predicted"/>
<reference evidence="4" key="1">
    <citation type="journal article" date="2016" name="Nat. Biotechnol.">
        <title>Sequencing wild and cultivated cassava and related species reveals extensive interspecific hybridization and genetic diversity.</title>
        <authorList>
            <person name="Bredeson J.V."/>
            <person name="Lyons J.B."/>
            <person name="Prochnik S.E."/>
            <person name="Wu G.A."/>
            <person name="Ha C.M."/>
            <person name="Edsinger-Gonzales E."/>
            <person name="Grimwood J."/>
            <person name="Schmutz J."/>
            <person name="Rabbi I.Y."/>
            <person name="Egesi C."/>
            <person name="Nauluvula P."/>
            <person name="Lebot V."/>
            <person name="Ndunguru J."/>
            <person name="Mkamilo G."/>
            <person name="Bart R.S."/>
            <person name="Setter T.L."/>
            <person name="Gleadow R.M."/>
            <person name="Kulakow P."/>
            <person name="Ferguson M.E."/>
            <person name="Rounsley S."/>
            <person name="Rokhsar D.S."/>
        </authorList>
    </citation>
    <scope>NUCLEOTIDE SEQUENCE [LARGE SCALE GENOMIC DNA]</scope>
    <source>
        <strain evidence="4">cv. AM560-2</strain>
    </source>
</reference>
<feature type="signal peptide" evidence="2">
    <location>
        <begin position="1"/>
        <end position="19"/>
    </location>
</feature>
<protein>
    <submittedName>
        <fullName evidence="3">Uncharacterized protein</fullName>
    </submittedName>
</protein>
<evidence type="ECO:0000256" key="2">
    <source>
        <dbReference type="SAM" id="SignalP"/>
    </source>
</evidence>
<name>A0A2C9VD69_MANES</name>
<dbReference type="AlphaFoldDB" id="A0A2C9VD69"/>
<organism evidence="3 4">
    <name type="scientific">Manihot esculenta</name>
    <name type="common">Cassava</name>
    <name type="synonym">Jatropha manihot</name>
    <dbReference type="NCBI Taxonomy" id="3983"/>
    <lineage>
        <taxon>Eukaryota</taxon>
        <taxon>Viridiplantae</taxon>
        <taxon>Streptophyta</taxon>
        <taxon>Embryophyta</taxon>
        <taxon>Tracheophyta</taxon>
        <taxon>Spermatophyta</taxon>
        <taxon>Magnoliopsida</taxon>
        <taxon>eudicotyledons</taxon>
        <taxon>Gunneridae</taxon>
        <taxon>Pentapetalae</taxon>
        <taxon>rosids</taxon>
        <taxon>fabids</taxon>
        <taxon>Malpighiales</taxon>
        <taxon>Euphorbiaceae</taxon>
        <taxon>Crotonoideae</taxon>
        <taxon>Manihoteae</taxon>
        <taxon>Manihot</taxon>
    </lineage>
</organism>
<keyword evidence="4" id="KW-1185">Reference proteome</keyword>
<feature type="compositionally biased region" description="Pro residues" evidence="1">
    <location>
        <begin position="70"/>
        <end position="81"/>
    </location>
</feature>
<evidence type="ECO:0000313" key="3">
    <source>
        <dbReference type="EMBL" id="OAY42041.1"/>
    </source>
</evidence>
<comment type="caution">
    <text evidence="3">The sequence shown here is derived from an EMBL/GenBank/DDBJ whole genome shotgun (WGS) entry which is preliminary data.</text>
</comment>
<dbReference type="EMBL" id="CM004395">
    <property type="protein sequence ID" value="OAY42041.1"/>
    <property type="molecule type" value="Genomic_DNA"/>
</dbReference>
<dbReference type="Gramene" id="Manes.09G148900.1.v8.1">
    <property type="protein sequence ID" value="Manes.09G148900.1.v8.1.CDS.1"/>
    <property type="gene ID" value="Manes.09G148900.v8.1"/>
</dbReference>
<keyword evidence="2" id="KW-0732">Signal</keyword>
<accession>A0A2C9VD69</accession>
<evidence type="ECO:0000256" key="1">
    <source>
        <dbReference type="SAM" id="MobiDB-lite"/>
    </source>
</evidence>
<sequence length="81" mass="8749">MEARSYTLILILVVGVVAALGPRTCHGSVYKTELAKMSLEKVAKAADGFRKPPVILSPPEPNRFHRQDAPPSPPPFLNKAG</sequence>
<gene>
    <name evidence="3" type="ORF">MANES_09G148900v8</name>
</gene>